<dbReference type="AlphaFoldDB" id="A0A9J6EXT5"/>
<feature type="compositionally biased region" description="Acidic residues" evidence="1">
    <location>
        <begin position="98"/>
        <end position="107"/>
    </location>
</feature>
<protein>
    <submittedName>
        <fullName evidence="2">Uncharacterized protein</fullName>
    </submittedName>
</protein>
<evidence type="ECO:0000313" key="2">
    <source>
        <dbReference type="EMBL" id="KAH8038784.1"/>
    </source>
</evidence>
<feature type="compositionally biased region" description="Basic and acidic residues" evidence="1">
    <location>
        <begin position="11"/>
        <end position="20"/>
    </location>
</feature>
<feature type="region of interest" description="Disordered" evidence="1">
    <location>
        <begin position="1"/>
        <end position="166"/>
    </location>
</feature>
<comment type="caution">
    <text evidence="2">The sequence shown here is derived from an EMBL/GenBank/DDBJ whole genome shotgun (WGS) entry which is preliminary data.</text>
</comment>
<evidence type="ECO:0000313" key="3">
    <source>
        <dbReference type="Proteomes" id="UP000821866"/>
    </source>
</evidence>
<organism evidence="2 3">
    <name type="scientific">Rhipicephalus microplus</name>
    <name type="common">Cattle tick</name>
    <name type="synonym">Boophilus microplus</name>
    <dbReference type="NCBI Taxonomy" id="6941"/>
    <lineage>
        <taxon>Eukaryota</taxon>
        <taxon>Metazoa</taxon>
        <taxon>Ecdysozoa</taxon>
        <taxon>Arthropoda</taxon>
        <taxon>Chelicerata</taxon>
        <taxon>Arachnida</taxon>
        <taxon>Acari</taxon>
        <taxon>Parasitiformes</taxon>
        <taxon>Ixodida</taxon>
        <taxon>Ixodoidea</taxon>
        <taxon>Ixodidae</taxon>
        <taxon>Rhipicephalinae</taxon>
        <taxon>Rhipicephalus</taxon>
        <taxon>Boophilus</taxon>
    </lineage>
</organism>
<reference evidence="2" key="1">
    <citation type="journal article" date="2020" name="Cell">
        <title>Large-Scale Comparative Analyses of Tick Genomes Elucidate Their Genetic Diversity and Vector Capacities.</title>
        <authorList>
            <consortium name="Tick Genome and Microbiome Consortium (TIGMIC)"/>
            <person name="Jia N."/>
            <person name="Wang J."/>
            <person name="Shi W."/>
            <person name="Du L."/>
            <person name="Sun Y."/>
            <person name="Zhan W."/>
            <person name="Jiang J.F."/>
            <person name="Wang Q."/>
            <person name="Zhang B."/>
            <person name="Ji P."/>
            <person name="Bell-Sakyi L."/>
            <person name="Cui X.M."/>
            <person name="Yuan T.T."/>
            <person name="Jiang B.G."/>
            <person name="Yang W.F."/>
            <person name="Lam T.T."/>
            <person name="Chang Q.C."/>
            <person name="Ding S.J."/>
            <person name="Wang X.J."/>
            <person name="Zhu J.G."/>
            <person name="Ruan X.D."/>
            <person name="Zhao L."/>
            <person name="Wei J.T."/>
            <person name="Ye R.Z."/>
            <person name="Que T.C."/>
            <person name="Du C.H."/>
            <person name="Zhou Y.H."/>
            <person name="Cheng J.X."/>
            <person name="Dai P.F."/>
            <person name="Guo W.B."/>
            <person name="Han X.H."/>
            <person name="Huang E.J."/>
            <person name="Li L.F."/>
            <person name="Wei W."/>
            <person name="Gao Y.C."/>
            <person name="Liu J.Z."/>
            <person name="Shao H.Z."/>
            <person name="Wang X."/>
            <person name="Wang C.C."/>
            <person name="Yang T.C."/>
            <person name="Huo Q.B."/>
            <person name="Li W."/>
            <person name="Chen H.Y."/>
            <person name="Chen S.E."/>
            <person name="Zhou L.G."/>
            <person name="Ni X.B."/>
            <person name="Tian J.H."/>
            <person name="Sheng Y."/>
            <person name="Liu T."/>
            <person name="Pan Y.S."/>
            <person name="Xia L.Y."/>
            <person name="Li J."/>
            <person name="Zhao F."/>
            <person name="Cao W.C."/>
        </authorList>
    </citation>
    <scope>NUCLEOTIDE SEQUENCE</scope>
    <source>
        <strain evidence="2">Rmic-2018</strain>
    </source>
</reference>
<keyword evidence="3" id="KW-1185">Reference proteome</keyword>
<gene>
    <name evidence="2" type="ORF">HPB51_003268</name>
</gene>
<proteinExistence type="predicted"/>
<dbReference type="Proteomes" id="UP000821866">
    <property type="component" value="Chromosome 1"/>
</dbReference>
<reference evidence="2" key="2">
    <citation type="submission" date="2021-09" db="EMBL/GenBank/DDBJ databases">
        <authorList>
            <person name="Jia N."/>
            <person name="Wang J."/>
            <person name="Shi W."/>
            <person name="Du L."/>
            <person name="Sun Y."/>
            <person name="Zhan W."/>
            <person name="Jiang J."/>
            <person name="Wang Q."/>
            <person name="Zhang B."/>
            <person name="Ji P."/>
            <person name="Sakyi L.B."/>
            <person name="Cui X."/>
            <person name="Yuan T."/>
            <person name="Jiang B."/>
            <person name="Yang W."/>
            <person name="Lam T.T.-Y."/>
            <person name="Chang Q."/>
            <person name="Ding S."/>
            <person name="Wang X."/>
            <person name="Zhu J."/>
            <person name="Ruan X."/>
            <person name="Zhao L."/>
            <person name="Wei J."/>
            <person name="Que T."/>
            <person name="Du C."/>
            <person name="Cheng J."/>
            <person name="Dai P."/>
            <person name="Han X."/>
            <person name="Huang E."/>
            <person name="Gao Y."/>
            <person name="Liu J."/>
            <person name="Shao H."/>
            <person name="Ye R."/>
            <person name="Li L."/>
            <person name="Wei W."/>
            <person name="Wang X."/>
            <person name="Wang C."/>
            <person name="Huo Q."/>
            <person name="Li W."/>
            <person name="Guo W."/>
            <person name="Chen H."/>
            <person name="Chen S."/>
            <person name="Zhou L."/>
            <person name="Zhou L."/>
            <person name="Ni X."/>
            <person name="Tian J."/>
            <person name="Zhou Y."/>
            <person name="Sheng Y."/>
            <person name="Liu T."/>
            <person name="Pan Y."/>
            <person name="Xia L."/>
            <person name="Li J."/>
            <person name="Zhao F."/>
            <person name="Cao W."/>
        </authorList>
    </citation>
    <scope>NUCLEOTIDE SEQUENCE</scope>
    <source>
        <strain evidence="2">Rmic-2018</strain>
        <tissue evidence="2">Larvae</tissue>
    </source>
</reference>
<feature type="compositionally biased region" description="Basic and acidic residues" evidence="1">
    <location>
        <begin position="131"/>
        <end position="149"/>
    </location>
</feature>
<dbReference type="EMBL" id="JABSTU010000001">
    <property type="protein sequence ID" value="KAH8038784.1"/>
    <property type="molecule type" value="Genomic_DNA"/>
</dbReference>
<feature type="compositionally biased region" description="Basic residues" evidence="1">
    <location>
        <begin position="1"/>
        <end position="10"/>
    </location>
</feature>
<accession>A0A9J6EXT5</accession>
<sequence length="166" mass="17163">MTTVRPAKRLKPSDAEERPEPPVIQEKTPAHVITAPQVHQGGIQADVETPVSMCCGERTEEEGSHTEPSQATTAELEGAAHSGEGGKHGENGARSASGDDEAEDDAASAESWATLEDTVAAESGTEGVSGDGKDDRPAAYKESQAERKPSLKGKSTPGTSTAVRGT</sequence>
<feature type="compositionally biased region" description="Polar residues" evidence="1">
    <location>
        <begin position="156"/>
        <end position="166"/>
    </location>
</feature>
<name>A0A9J6EXT5_RHIMP</name>
<evidence type="ECO:0000256" key="1">
    <source>
        <dbReference type="SAM" id="MobiDB-lite"/>
    </source>
</evidence>